<keyword evidence="3" id="KW-0663">Pyridoxal phosphate</keyword>
<gene>
    <name evidence="5" type="ORF">YS31-rplL_0037</name>
</gene>
<sequence length="299" mass="32703">MSILKDMGNTPLVKLKNPFGDNFAQVYLKMEEFNPGGSIKSRVALQMIEDAETSGVLKSGDTLIEPTGGNTGIGLAVASSLKGYQLVLTIPDHFSAEKIEVLKKYGAKVVLADHRLGNDCHIQKAKELLKDNPDWICLNQFENPSNPKTHYLYTANEIIEQLNMPIDCFVSVIGSGGTITGISKRLKEENPNIKIIGVEPEGCDILNNIYVPHKIQATAVGKVGSFFEQSLISSMISVDFKEVQEIRNYLSLTQGLFVGISSGANVLAAFKESTKWDSSKIIVTIAPDSGKSYLELYDK</sequence>
<dbReference type="FunFam" id="3.40.50.1100:FF:000003">
    <property type="entry name" value="Cystathionine beta-synthase"/>
    <property type="match status" value="1"/>
</dbReference>
<dbReference type="GO" id="GO:0006535">
    <property type="term" value="P:cysteine biosynthetic process from serine"/>
    <property type="evidence" value="ECO:0007669"/>
    <property type="project" value="InterPro"/>
</dbReference>
<dbReference type="Pfam" id="PF00291">
    <property type="entry name" value="PALP"/>
    <property type="match status" value="1"/>
</dbReference>
<evidence type="ECO:0000259" key="4">
    <source>
        <dbReference type="Pfam" id="PF00291"/>
    </source>
</evidence>
<dbReference type="InterPro" id="IPR001926">
    <property type="entry name" value="TrpB-like_PALP"/>
</dbReference>
<dbReference type="SUPFAM" id="SSF53686">
    <property type="entry name" value="Tryptophan synthase beta subunit-like PLP-dependent enzymes"/>
    <property type="match status" value="1"/>
</dbReference>
<evidence type="ECO:0000256" key="1">
    <source>
        <dbReference type="ARBA" id="ARBA00001933"/>
    </source>
</evidence>
<evidence type="ECO:0000256" key="2">
    <source>
        <dbReference type="ARBA" id="ARBA00007103"/>
    </source>
</evidence>
<dbReference type="CDD" id="cd01561">
    <property type="entry name" value="CBS_like"/>
    <property type="match status" value="1"/>
</dbReference>
<comment type="cofactor">
    <cofactor evidence="1">
        <name>pyridoxal 5'-phosphate</name>
        <dbReference type="ChEBI" id="CHEBI:597326"/>
    </cofactor>
</comment>
<accession>A0A6G6AV27</accession>
<feature type="domain" description="Tryptophan synthase beta chain-like PALP" evidence="4">
    <location>
        <begin position="5"/>
        <end position="288"/>
    </location>
</feature>
<dbReference type="PANTHER" id="PTHR10314">
    <property type="entry name" value="CYSTATHIONINE BETA-SYNTHASE"/>
    <property type="match status" value="1"/>
</dbReference>
<dbReference type="InterPro" id="IPR050214">
    <property type="entry name" value="Cys_Synth/Cystath_Beta-Synth"/>
</dbReference>
<dbReference type="InterPro" id="IPR001216">
    <property type="entry name" value="P-phosphate_BS"/>
</dbReference>
<dbReference type="PROSITE" id="PS00901">
    <property type="entry name" value="CYS_SYNTHASE"/>
    <property type="match status" value="1"/>
</dbReference>
<protein>
    <submittedName>
        <fullName evidence="5">Cysteine synthase</fullName>
    </submittedName>
</protein>
<name>A0A6G6AV27_STRSU</name>
<dbReference type="AlphaFoldDB" id="A0A6G6AV27"/>
<reference evidence="5" key="1">
    <citation type="submission" date="2018-11" db="EMBL/GenBank/DDBJ databases">
        <title>Characterization of mobile element carrying drug resistance determinants of Streptococcus suis from China.</title>
        <authorList>
            <person name="Zheng H."/>
        </authorList>
    </citation>
    <scope>NUCLEOTIDE SEQUENCE</scope>
</reference>
<dbReference type="InterPro" id="IPR036052">
    <property type="entry name" value="TrpB-like_PALP_sf"/>
</dbReference>
<dbReference type="GO" id="GO:0016765">
    <property type="term" value="F:transferase activity, transferring alkyl or aryl (other than methyl) groups"/>
    <property type="evidence" value="ECO:0007669"/>
    <property type="project" value="UniProtKB-ARBA"/>
</dbReference>
<evidence type="ECO:0000256" key="3">
    <source>
        <dbReference type="ARBA" id="ARBA00022898"/>
    </source>
</evidence>
<organism evidence="5">
    <name type="scientific">Streptococcus suis</name>
    <dbReference type="NCBI Taxonomy" id="1307"/>
    <lineage>
        <taxon>Bacteria</taxon>
        <taxon>Bacillati</taxon>
        <taxon>Bacillota</taxon>
        <taxon>Bacilli</taxon>
        <taxon>Lactobacillales</taxon>
        <taxon>Streptococcaceae</taxon>
        <taxon>Streptococcus</taxon>
    </lineage>
</organism>
<dbReference type="EMBL" id="MK211812">
    <property type="protein sequence ID" value="QID25898.1"/>
    <property type="molecule type" value="Genomic_DNA"/>
</dbReference>
<dbReference type="Gene3D" id="3.40.50.1100">
    <property type="match status" value="2"/>
</dbReference>
<comment type="similarity">
    <text evidence="2">Belongs to the cysteine synthase/cystathionine beta-synthase family.</text>
</comment>
<proteinExistence type="inferred from homology"/>
<evidence type="ECO:0000313" key="5">
    <source>
        <dbReference type="EMBL" id="QID25898.1"/>
    </source>
</evidence>